<name>A0ABS9YE07_9ACTN</name>
<dbReference type="SMART" id="SM00822">
    <property type="entry name" value="PKS_KR"/>
    <property type="match status" value="1"/>
</dbReference>
<gene>
    <name evidence="3" type="ORF">MQP27_30700</name>
</gene>
<dbReference type="InterPro" id="IPR002347">
    <property type="entry name" value="SDR_fam"/>
</dbReference>
<feature type="domain" description="Ketoreductase" evidence="2">
    <location>
        <begin position="19"/>
        <end position="172"/>
    </location>
</feature>
<dbReference type="CDD" id="cd05327">
    <property type="entry name" value="retinol-DH_like_SDR_c_like"/>
    <property type="match status" value="1"/>
</dbReference>
<dbReference type="InterPro" id="IPR057326">
    <property type="entry name" value="KR_dom"/>
</dbReference>
<dbReference type="Proteomes" id="UP001165269">
    <property type="component" value="Unassembled WGS sequence"/>
</dbReference>
<dbReference type="PANTHER" id="PTHR43157:SF31">
    <property type="entry name" value="PHOSPHATIDYLINOSITOL-GLYCAN BIOSYNTHESIS CLASS F PROTEIN"/>
    <property type="match status" value="1"/>
</dbReference>
<dbReference type="NCBIfam" id="NF004846">
    <property type="entry name" value="PRK06197.1"/>
    <property type="match status" value="1"/>
</dbReference>
<protein>
    <submittedName>
        <fullName evidence="3">Oxidoreductase</fullName>
    </submittedName>
</protein>
<evidence type="ECO:0000259" key="2">
    <source>
        <dbReference type="SMART" id="SM00822"/>
    </source>
</evidence>
<reference evidence="3" key="1">
    <citation type="submission" date="2022-03" db="EMBL/GenBank/DDBJ databases">
        <title>Streptomyces 7R015 and 7R016 isolated from Barleria lupulina in Thailand.</title>
        <authorList>
            <person name="Kanchanasin P."/>
            <person name="Phongsopitanun W."/>
            <person name="Tanasupawat S."/>
        </authorList>
    </citation>
    <scope>NUCLEOTIDE SEQUENCE</scope>
    <source>
        <strain evidence="3">7R015</strain>
    </source>
</reference>
<accession>A0ABS9YE07</accession>
<sequence length="304" mass="32007">MTTAPSKWTVSDIPDQTGRTVVVTGANSGLGIATVEALAGAGAHVVLAVRDPKRGEAAAAGVDGSVEVRRLDLADLSSVREFAWNWRGDLDLLINNAGVMNIPESATKDGFETQIGTNHLGHFALTNLLLPRITDRVVTVSSGAHRIGGPYIHFDNLNLTGEYTPMKAYGQSKLANLLFTLELQRRLTESGSSVRATAAHPGYAVTNLQSRDASAVRRLLMRVGNRVMAQDNKAGALPTLFAAVQDLPGASYVGPDGLGEMRGAPTLVGRSAAAGDPAAARRLWTLSEELTGVTYPQPTTVDAA</sequence>
<proteinExistence type="predicted"/>
<evidence type="ECO:0000256" key="1">
    <source>
        <dbReference type="ARBA" id="ARBA00023002"/>
    </source>
</evidence>
<dbReference type="PANTHER" id="PTHR43157">
    <property type="entry name" value="PHOSPHATIDYLINOSITOL-GLYCAN BIOSYNTHESIS CLASS F PROTEIN-RELATED"/>
    <property type="match status" value="1"/>
</dbReference>
<dbReference type="EMBL" id="JALDAY010000009">
    <property type="protein sequence ID" value="MCI3275464.1"/>
    <property type="molecule type" value="Genomic_DNA"/>
</dbReference>
<dbReference type="SUPFAM" id="SSF51735">
    <property type="entry name" value="NAD(P)-binding Rossmann-fold domains"/>
    <property type="match status" value="1"/>
</dbReference>
<comment type="caution">
    <text evidence="3">The sequence shown here is derived from an EMBL/GenBank/DDBJ whole genome shotgun (WGS) entry which is preliminary data.</text>
</comment>
<dbReference type="PRINTS" id="PR00081">
    <property type="entry name" value="GDHRDH"/>
</dbReference>
<keyword evidence="4" id="KW-1185">Reference proteome</keyword>
<dbReference type="InterPro" id="IPR036291">
    <property type="entry name" value="NAD(P)-bd_dom_sf"/>
</dbReference>
<evidence type="ECO:0000313" key="3">
    <source>
        <dbReference type="EMBL" id="MCI3275464.1"/>
    </source>
</evidence>
<evidence type="ECO:0000313" key="4">
    <source>
        <dbReference type="Proteomes" id="UP001165269"/>
    </source>
</evidence>
<keyword evidence="1" id="KW-0560">Oxidoreductase</keyword>
<dbReference type="Pfam" id="PF00106">
    <property type="entry name" value="adh_short"/>
    <property type="match status" value="1"/>
</dbReference>
<dbReference type="Gene3D" id="3.40.50.720">
    <property type="entry name" value="NAD(P)-binding Rossmann-like Domain"/>
    <property type="match status" value="1"/>
</dbReference>
<organism evidence="3 4">
    <name type="scientific">Streptomyces cylindrosporus</name>
    <dbReference type="NCBI Taxonomy" id="2927583"/>
    <lineage>
        <taxon>Bacteria</taxon>
        <taxon>Bacillati</taxon>
        <taxon>Actinomycetota</taxon>
        <taxon>Actinomycetes</taxon>
        <taxon>Kitasatosporales</taxon>
        <taxon>Streptomycetaceae</taxon>
        <taxon>Streptomyces</taxon>
    </lineage>
</organism>
<dbReference type="RefSeq" id="WP_242769219.1">
    <property type="nucleotide sequence ID" value="NZ_JALDAY010000009.1"/>
</dbReference>